<dbReference type="PANTHER" id="PTHR33772:SF1">
    <property type="entry name" value="PROTEIN TBATA"/>
    <property type="match status" value="1"/>
</dbReference>
<proteinExistence type="predicted"/>
<protein>
    <submittedName>
        <fullName evidence="2">Thymus, brain and testes associated</fullName>
    </submittedName>
</protein>
<dbReference type="InterPro" id="IPR037394">
    <property type="entry name" value="TBATA-like"/>
</dbReference>
<dbReference type="PANTHER" id="PTHR33772">
    <property type="entry name" value="THYMUS, BRAIN AND TESTES-ASSOCIATED"/>
    <property type="match status" value="1"/>
</dbReference>
<dbReference type="AlphaFoldDB" id="A0A8C3ISR6"/>
<feature type="compositionally biased region" description="Low complexity" evidence="1">
    <location>
        <begin position="56"/>
        <end position="75"/>
    </location>
</feature>
<sequence>MQAGFGLRPSTAYLKRLQGGSGAHQGQGRLPAFLPCPRPRAAPGSAAAPGGGGKEGSSCAALAAPPGTAPEAPTGRSSPLPANGSCGGQCLEARTMHGALSPPPWGPQGVVPDASESGTGPTVPGWNNSRFGNLSHHSFFSRHNPHPHRVTHIQGLNGVPICMVNDGWSVLTPLSPHPMIKGQLSTTILGVPGAQMPIGDPHSNLVPRLTAEEPRRATQYSAETGRLIPPSSRATAHHTSQQLCRNNAKNKGKDAALSFQDQELVILELLCQILQTDSLSAIQQWLLTAGQREKDLVMKMLQTATANLQLEPQSLSTSMDKRLQSQMSQTAVGLSSRGQHLGRNHPARFFHKNYSIGCSQCDRTETFHLLRAGDMLDTLVCIYSSKKRERFIKQAIKLILSTYLAPLSPFQLV</sequence>
<dbReference type="Ensembl" id="ENSCPBT00000043869.1">
    <property type="protein sequence ID" value="ENSCPBP00000037407.1"/>
    <property type="gene ID" value="ENSCPBG00000025921.1"/>
</dbReference>
<gene>
    <name evidence="2" type="primary">TBATA</name>
</gene>
<dbReference type="GeneTree" id="ENSGT00510000048896"/>
<dbReference type="Pfam" id="PF15256">
    <property type="entry name" value="SPATIAL"/>
    <property type="match status" value="2"/>
</dbReference>
<organism evidence="2 3">
    <name type="scientific">Chrysemys picta bellii</name>
    <name type="common">Western painted turtle</name>
    <name type="synonym">Emys bellii</name>
    <dbReference type="NCBI Taxonomy" id="8478"/>
    <lineage>
        <taxon>Eukaryota</taxon>
        <taxon>Metazoa</taxon>
        <taxon>Chordata</taxon>
        <taxon>Craniata</taxon>
        <taxon>Vertebrata</taxon>
        <taxon>Euteleostomi</taxon>
        <taxon>Archelosauria</taxon>
        <taxon>Testudinata</taxon>
        <taxon>Testudines</taxon>
        <taxon>Cryptodira</taxon>
        <taxon>Durocryptodira</taxon>
        <taxon>Testudinoidea</taxon>
        <taxon>Emydidae</taxon>
        <taxon>Chrysemys</taxon>
    </lineage>
</organism>
<feature type="region of interest" description="Disordered" evidence="1">
    <location>
        <begin position="18"/>
        <end position="84"/>
    </location>
</feature>
<reference evidence="2" key="2">
    <citation type="submission" date="2025-09" db="UniProtKB">
        <authorList>
            <consortium name="Ensembl"/>
        </authorList>
    </citation>
    <scope>IDENTIFICATION</scope>
</reference>
<evidence type="ECO:0000313" key="2">
    <source>
        <dbReference type="Ensembl" id="ENSCPBP00000037407.1"/>
    </source>
</evidence>
<evidence type="ECO:0000256" key="1">
    <source>
        <dbReference type="SAM" id="MobiDB-lite"/>
    </source>
</evidence>
<evidence type="ECO:0000313" key="3">
    <source>
        <dbReference type="Proteomes" id="UP000694380"/>
    </source>
</evidence>
<dbReference type="Proteomes" id="UP000694380">
    <property type="component" value="Unplaced"/>
</dbReference>
<name>A0A8C3ISR6_CHRPI</name>
<keyword evidence="3" id="KW-1185">Reference proteome</keyword>
<accession>A0A8C3ISR6</accession>
<reference evidence="2" key="1">
    <citation type="submission" date="2025-08" db="UniProtKB">
        <authorList>
            <consortium name="Ensembl"/>
        </authorList>
    </citation>
    <scope>IDENTIFICATION</scope>
</reference>